<gene>
    <name evidence="2" type="ORF">BXY58_3248</name>
</gene>
<comment type="caution">
    <text evidence="2">The sequence shown here is derived from an EMBL/GenBank/DDBJ whole genome shotgun (WGS) entry which is preliminary data.</text>
</comment>
<reference evidence="2 3" key="1">
    <citation type="submission" date="2018-09" db="EMBL/GenBank/DDBJ databases">
        <title>Genomic Encyclopedia of Archaeal and Bacterial Type Strains, Phase II (KMG-II): from individual species to whole genera.</title>
        <authorList>
            <person name="Goeker M."/>
        </authorList>
    </citation>
    <scope>NUCLEOTIDE SEQUENCE [LARGE SCALE GENOMIC DNA]</scope>
    <source>
        <strain evidence="2 3">DSM 27620</strain>
    </source>
</reference>
<dbReference type="InterPro" id="IPR036890">
    <property type="entry name" value="HATPase_C_sf"/>
</dbReference>
<dbReference type="Proteomes" id="UP000285906">
    <property type="component" value="Unassembled WGS sequence"/>
</dbReference>
<feature type="coiled-coil region" evidence="1">
    <location>
        <begin position="374"/>
        <end position="401"/>
    </location>
</feature>
<dbReference type="AlphaFoldDB" id="A0A420CMH2"/>
<evidence type="ECO:0000313" key="3">
    <source>
        <dbReference type="Proteomes" id="UP000285906"/>
    </source>
</evidence>
<evidence type="ECO:0000256" key="1">
    <source>
        <dbReference type="SAM" id="Coils"/>
    </source>
</evidence>
<organism evidence="2 3">
    <name type="scientific">Epilithonimonas arachidiradicis</name>
    <dbReference type="NCBI Taxonomy" id="1617282"/>
    <lineage>
        <taxon>Bacteria</taxon>
        <taxon>Pseudomonadati</taxon>
        <taxon>Bacteroidota</taxon>
        <taxon>Flavobacteriia</taxon>
        <taxon>Flavobacteriales</taxon>
        <taxon>Weeksellaceae</taxon>
        <taxon>Chryseobacterium group</taxon>
        <taxon>Epilithonimonas</taxon>
    </lineage>
</organism>
<protein>
    <recommendedName>
        <fullName evidence="4">Histidine kinase/DNA gyrase B/HSP90-like ATPase</fullName>
    </recommendedName>
</protein>
<dbReference type="EMBL" id="RAQH01000011">
    <property type="protein sequence ID" value="RKE79596.1"/>
    <property type="molecule type" value="Genomic_DNA"/>
</dbReference>
<name>A0A420CMH2_9FLAO</name>
<proteinExistence type="predicted"/>
<dbReference type="SUPFAM" id="SSF55874">
    <property type="entry name" value="ATPase domain of HSP90 chaperone/DNA topoisomerase II/histidine kinase"/>
    <property type="match status" value="1"/>
</dbReference>
<sequence>MFVHLMSSKKFYMIEQSPTFIIAKDLSFTGILHDIKKSPTSLSPVFEAFTNALESIKIKKNNNEKFGNGKIVISIYANELTDKTSEFRAIEIFDNGVGFNEEEFKRFNTFKDNSKGFKNLGSGRIQYVHFFDRTTINSIFNENNKYFEREFILSKSKSFLNHNAIVKQNYCKEISEQNTYSKVSFTGLLEPSNIYNSLTDDSLKKELLKRYLHYFCFNSNEIPEIIIDFYIYDSLKSTSTISKFDIPKYDKKEDIIIHYSTPARDGNSIEKSENKEVFSVATFKVDKKLLENNDIKLISKGEVVEETKISLNGISRNDNINGNKYLVLVSGNYIDEKDTNIRGELDIPTKNSTKLFNAFNQEVLFLEDIESNVNDKLKSLYPEIEKIIEKHQNELEHLKDMFLIGEDDDVEISINDDDKKILEKFYEAQAKKEAKVDASIKESIDRLDYLDTTSKDYEDELEKEIKKLVRILPEQNKRTLSHYVARRKLVIELFSKILDKKLKVQNSGFREKDEALIHNLLFTQKSTNTYGSDLWILNEEFIYFKGNSELQLKDLEIDNKKVFKSEFEEEEQRYLTSLGQSRLDTRPDVLLFPEEGKCIIIEFKAPNVNASNHLTQINKYASFIRNYTNKEFKIKTFYGYLIGEGIEPKDVQGSVSTFEHSHNFDYLFSPAQRVIDFNGDEHGSIYTEVLKYTSLLKRAELRNQIFIEKLGLK</sequence>
<evidence type="ECO:0000313" key="2">
    <source>
        <dbReference type="EMBL" id="RKE79596.1"/>
    </source>
</evidence>
<evidence type="ECO:0008006" key="4">
    <source>
        <dbReference type="Google" id="ProtNLM"/>
    </source>
</evidence>
<accession>A0A420CMH2</accession>
<keyword evidence="1" id="KW-0175">Coiled coil</keyword>